<evidence type="ECO:0000256" key="2">
    <source>
        <dbReference type="PIRSR" id="PIRSR000097-1"/>
    </source>
</evidence>
<evidence type="ECO:0000313" key="7">
    <source>
        <dbReference type="Proteomes" id="UP001150925"/>
    </source>
</evidence>
<dbReference type="CDD" id="cd19071">
    <property type="entry name" value="AKR_AKR1-5-like"/>
    <property type="match status" value="1"/>
</dbReference>
<dbReference type="InterPro" id="IPR023210">
    <property type="entry name" value="NADP_OxRdtase_dom"/>
</dbReference>
<keyword evidence="7" id="KW-1185">Reference proteome</keyword>
<dbReference type="EMBL" id="JANBPY010000028">
    <property type="protein sequence ID" value="KAJ1969729.1"/>
    <property type="molecule type" value="Genomic_DNA"/>
</dbReference>
<dbReference type="PIRSF" id="PIRSF000097">
    <property type="entry name" value="AKR"/>
    <property type="match status" value="1"/>
</dbReference>
<evidence type="ECO:0000256" key="1">
    <source>
        <dbReference type="ARBA" id="ARBA00023002"/>
    </source>
</evidence>
<comment type="caution">
    <text evidence="6">The sequence shown here is derived from an EMBL/GenBank/DDBJ whole genome shotgun (WGS) entry which is preliminary data.</text>
</comment>
<dbReference type="AlphaFoldDB" id="A0A9W8B067"/>
<dbReference type="PROSITE" id="PS00798">
    <property type="entry name" value="ALDOKETO_REDUCTASE_1"/>
    <property type="match status" value="1"/>
</dbReference>
<feature type="site" description="Lowers pKa of active site Tyr" evidence="4">
    <location>
        <position position="76"/>
    </location>
</feature>
<name>A0A9W8B067_9FUNG</name>
<dbReference type="Proteomes" id="UP001150925">
    <property type="component" value="Unassembled WGS sequence"/>
</dbReference>
<dbReference type="InterPro" id="IPR018170">
    <property type="entry name" value="Aldo/ket_reductase_CS"/>
</dbReference>
<dbReference type="PRINTS" id="PR00069">
    <property type="entry name" value="ALDKETRDTASE"/>
</dbReference>
<dbReference type="InterPro" id="IPR020471">
    <property type="entry name" value="AKR"/>
</dbReference>
<dbReference type="OrthoDB" id="416253at2759"/>
<dbReference type="FunFam" id="3.20.20.100:FF:000002">
    <property type="entry name" value="2,5-diketo-D-gluconic acid reductase A"/>
    <property type="match status" value="1"/>
</dbReference>
<keyword evidence="1" id="KW-0560">Oxidoreductase</keyword>
<reference evidence="6" key="1">
    <citation type="submission" date="2022-07" db="EMBL/GenBank/DDBJ databases">
        <title>Phylogenomic reconstructions and comparative analyses of Kickxellomycotina fungi.</title>
        <authorList>
            <person name="Reynolds N.K."/>
            <person name="Stajich J.E."/>
            <person name="Barry K."/>
            <person name="Grigoriev I.V."/>
            <person name="Crous P."/>
            <person name="Smith M.E."/>
        </authorList>
    </citation>
    <scope>NUCLEOTIDE SEQUENCE</scope>
    <source>
        <strain evidence="6">RSA 1196</strain>
    </source>
</reference>
<dbReference type="InterPro" id="IPR036812">
    <property type="entry name" value="NAD(P)_OxRdtase_dom_sf"/>
</dbReference>
<proteinExistence type="predicted"/>
<evidence type="ECO:0000256" key="3">
    <source>
        <dbReference type="PIRSR" id="PIRSR000097-2"/>
    </source>
</evidence>
<sequence>MASNRTFTLATGAKLPALGLGTWKSTPDKVKEAVKVALETGYRHIDCAPVYCNEAAIGEAIIQSQVPRDQLWITSKLWCTEYHPKDVLPACEQTLKDLQLDYLDLYLLHWPFAFLKEGDQCCTAKRDSNGKPQLDTTVNLAETWKAMEELVHLGKVKHIGVANFNVAQLQDLIAGATIKPAVCQAEGHLYCQNTKLVEYCQAQGIQFLAYGPLGTSFCSTHVLANPILLQIASSTQRTAAQVALAWAVQRGTAAIPKSVTPDRIRENFQNDLVLSPEQMSQLAAITTKMRVCIPYDTWNIPKGTLFDD</sequence>
<protein>
    <recommendedName>
        <fullName evidence="5">NADP-dependent oxidoreductase domain-containing protein</fullName>
    </recommendedName>
</protein>
<feature type="active site" description="Proton donor" evidence="2">
    <location>
        <position position="51"/>
    </location>
</feature>
<evidence type="ECO:0000256" key="4">
    <source>
        <dbReference type="PIRSR" id="PIRSR000097-3"/>
    </source>
</evidence>
<dbReference type="SUPFAM" id="SSF51430">
    <property type="entry name" value="NAD(P)-linked oxidoreductase"/>
    <property type="match status" value="1"/>
</dbReference>
<evidence type="ECO:0000259" key="5">
    <source>
        <dbReference type="Pfam" id="PF00248"/>
    </source>
</evidence>
<dbReference type="Gene3D" id="3.20.20.100">
    <property type="entry name" value="NADP-dependent oxidoreductase domain"/>
    <property type="match status" value="1"/>
</dbReference>
<feature type="binding site" evidence="3">
    <location>
        <position position="109"/>
    </location>
    <ligand>
        <name>substrate</name>
    </ligand>
</feature>
<organism evidence="6 7">
    <name type="scientific">Dispira parvispora</name>
    <dbReference type="NCBI Taxonomy" id="1520584"/>
    <lineage>
        <taxon>Eukaryota</taxon>
        <taxon>Fungi</taxon>
        <taxon>Fungi incertae sedis</taxon>
        <taxon>Zoopagomycota</taxon>
        <taxon>Kickxellomycotina</taxon>
        <taxon>Dimargaritomycetes</taxon>
        <taxon>Dimargaritales</taxon>
        <taxon>Dimargaritaceae</taxon>
        <taxon>Dispira</taxon>
    </lineage>
</organism>
<dbReference type="GO" id="GO:0016616">
    <property type="term" value="F:oxidoreductase activity, acting on the CH-OH group of donors, NAD or NADP as acceptor"/>
    <property type="evidence" value="ECO:0007669"/>
    <property type="project" value="UniProtKB-ARBA"/>
</dbReference>
<dbReference type="PANTHER" id="PTHR11732">
    <property type="entry name" value="ALDO/KETO REDUCTASE"/>
    <property type="match status" value="1"/>
</dbReference>
<accession>A0A9W8B067</accession>
<evidence type="ECO:0000313" key="6">
    <source>
        <dbReference type="EMBL" id="KAJ1969729.1"/>
    </source>
</evidence>
<gene>
    <name evidence="6" type="ORF">IWQ62_000431</name>
</gene>
<dbReference type="Pfam" id="PF00248">
    <property type="entry name" value="Aldo_ket_red"/>
    <property type="match status" value="1"/>
</dbReference>
<feature type="domain" description="NADP-dependent oxidoreductase" evidence="5">
    <location>
        <begin position="18"/>
        <end position="285"/>
    </location>
</feature>